<evidence type="ECO:0000313" key="2">
    <source>
        <dbReference type="EMBL" id="KAF6789079.1"/>
    </source>
</evidence>
<name>A0A8H6IP05_9PEZI</name>
<feature type="signal peptide" evidence="1">
    <location>
        <begin position="1"/>
        <end position="18"/>
    </location>
</feature>
<sequence length="258" mass="27764">MKSYILTTVLAAATAAMALPAGAGPDVCGPNSNCEIKEIDGEITYVFKEGMGPGSSDYQKRFLALSEGSLTRRAEIKTALYISKQKMEWGCRASVYNAVANTIENKCQGEVGTCETWSKSTFPVQWVKKSGNGIPVQRELSINVDGVYPDTAARDNLKQAILATINYDTTEERSIRWASASQRENLGGLCPMKLFANSVAVTRFENGNMKDNMKFEARMGDSEDSCLVKGVVDSVVGSINGIADGFFGAVAAVSGYCK</sequence>
<feature type="chain" id="PRO_5034707347" evidence="1">
    <location>
        <begin position="19"/>
        <end position="258"/>
    </location>
</feature>
<dbReference type="Proteomes" id="UP000639643">
    <property type="component" value="Unassembled WGS sequence"/>
</dbReference>
<dbReference type="EMBL" id="WIGM01001786">
    <property type="protein sequence ID" value="KAF6789079.1"/>
    <property type="molecule type" value="Genomic_DNA"/>
</dbReference>
<reference evidence="2" key="1">
    <citation type="journal article" date="2020" name="Phytopathology">
        <title>Genome Sequence Resources of Colletotrichum truncatum, C. plurivorum, C. musicola, and C. sojae: Four Species Pathogenic to Soybean (Glycine max).</title>
        <authorList>
            <person name="Rogerio F."/>
            <person name="Boufleur T.R."/>
            <person name="Ciampi-Guillardi M."/>
            <person name="Sukno S.A."/>
            <person name="Thon M.R."/>
            <person name="Massola Junior N.S."/>
            <person name="Baroncelli R."/>
        </authorList>
    </citation>
    <scope>NUCLEOTIDE SEQUENCE</scope>
    <source>
        <strain evidence="2">LFN0074</strain>
    </source>
</reference>
<accession>A0A8H6IP05</accession>
<gene>
    <name evidence="2" type="ORF">CMUS01_16350</name>
</gene>
<comment type="caution">
    <text evidence="2">The sequence shown here is derived from an EMBL/GenBank/DDBJ whole genome shotgun (WGS) entry which is preliminary data.</text>
</comment>
<organism evidence="2 3">
    <name type="scientific">Colletotrichum musicola</name>
    <dbReference type="NCBI Taxonomy" id="2175873"/>
    <lineage>
        <taxon>Eukaryota</taxon>
        <taxon>Fungi</taxon>
        <taxon>Dikarya</taxon>
        <taxon>Ascomycota</taxon>
        <taxon>Pezizomycotina</taxon>
        <taxon>Sordariomycetes</taxon>
        <taxon>Hypocreomycetidae</taxon>
        <taxon>Glomerellales</taxon>
        <taxon>Glomerellaceae</taxon>
        <taxon>Colletotrichum</taxon>
        <taxon>Colletotrichum orchidearum species complex</taxon>
    </lineage>
</organism>
<proteinExistence type="predicted"/>
<dbReference type="AlphaFoldDB" id="A0A8H6IP05"/>
<keyword evidence="1" id="KW-0732">Signal</keyword>
<evidence type="ECO:0000313" key="3">
    <source>
        <dbReference type="Proteomes" id="UP000639643"/>
    </source>
</evidence>
<keyword evidence="3" id="KW-1185">Reference proteome</keyword>
<dbReference type="OrthoDB" id="4704201at2759"/>
<protein>
    <submittedName>
        <fullName evidence="2">Uncharacterized protein</fullName>
    </submittedName>
</protein>
<evidence type="ECO:0000256" key="1">
    <source>
        <dbReference type="SAM" id="SignalP"/>
    </source>
</evidence>